<comment type="caution">
    <text evidence="2">The sequence shown here is derived from an EMBL/GenBank/DDBJ whole genome shotgun (WGS) entry which is preliminary data.</text>
</comment>
<protein>
    <recommendedName>
        <fullName evidence="4">Lipoprotein</fullName>
    </recommendedName>
</protein>
<dbReference type="InterPro" id="IPR005619">
    <property type="entry name" value="Uncharacterised_YajG"/>
</dbReference>
<evidence type="ECO:0000313" key="3">
    <source>
        <dbReference type="Proteomes" id="UP000076503"/>
    </source>
</evidence>
<dbReference type="OrthoDB" id="6311972at2"/>
<name>A0A167G4J9_9GAMM</name>
<accession>A0A167G4J9</accession>
<feature type="chain" id="PRO_5007886665" description="Lipoprotein" evidence="1">
    <location>
        <begin position="23"/>
        <end position="188"/>
    </location>
</feature>
<proteinExistence type="predicted"/>
<dbReference type="Proteomes" id="UP000076503">
    <property type="component" value="Unassembled WGS sequence"/>
</dbReference>
<dbReference type="PATRIC" id="fig|1365251.3.peg.473"/>
<evidence type="ECO:0000256" key="1">
    <source>
        <dbReference type="SAM" id="SignalP"/>
    </source>
</evidence>
<dbReference type="AlphaFoldDB" id="A0A167G4J9"/>
<feature type="signal peptide" evidence="1">
    <location>
        <begin position="1"/>
        <end position="22"/>
    </location>
</feature>
<organism evidence="2 3">
    <name type="scientific">Pseudoalteromonas luteoviolacea H33</name>
    <dbReference type="NCBI Taxonomy" id="1365251"/>
    <lineage>
        <taxon>Bacteria</taxon>
        <taxon>Pseudomonadati</taxon>
        <taxon>Pseudomonadota</taxon>
        <taxon>Gammaproteobacteria</taxon>
        <taxon>Alteromonadales</taxon>
        <taxon>Pseudoalteromonadaceae</taxon>
        <taxon>Pseudoalteromonas</taxon>
    </lineage>
</organism>
<reference evidence="2 3" key="1">
    <citation type="submission" date="2013-07" db="EMBL/GenBank/DDBJ databases">
        <title>Comparative Genomic and Metabolomic Analysis of Twelve Strains of Pseudoalteromonas luteoviolacea.</title>
        <authorList>
            <person name="Vynne N.G."/>
            <person name="Mansson M."/>
            <person name="Gram L."/>
        </authorList>
    </citation>
    <scope>NUCLEOTIDE SEQUENCE [LARGE SCALE GENOMIC DNA]</scope>
    <source>
        <strain evidence="2 3">H33</strain>
    </source>
</reference>
<dbReference type="PROSITE" id="PS51257">
    <property type="entry name" value="PROKAR_LIPOPROTEIN"/>
    <property type="match status" value="1"/>
</dbReference>
<gene>
    <name evidence="2" type="ORF">N476_07850</name>
</gene>
<dbReference type="RefSeq" id="WP_081216319.1">
    <property type="nucleotide sequence ID" value="NZ_AUXZ01000035.1"/>
</dbReference>
<evidence type="ECO:0008006" key="4">
    <source>
        <dbReference type="Google" id="ProtNLM"/>
    </source>
</evidence>
<keyword evidence="1" id="KW-0732">Signal</keyword>
<evidence type="ECO:0000313" key="2">
    <source>
        <dbReference type="EMBL" id="KZN54096.1"/>
    </source>
</evidence>
<dbReference type="EMBL" id="AUXZ01000035">
    <property type="protein sequence ID" value="KZN54096.1"/>
    <property type="molecule type" value="Genomic_DNA"/>
</dbReference>
<sequence>MAKIIYSLATAGMLAVLSGCTAAPKSVIMNPQYSEGQVVQLNMPINVNVMDLRTSKFTVKVLDTEPAVYLPDANLPVTISNVFKQALVANNANITSEAKTTITLEINKFLAQVTETYSKHESNAEAEFKVTVNKPSGTFSKSYTGTRTLSGSLKHDQAKVEGQLNMLAQQLVTHIIKDKELIDFIAQQ</sequence>
<dbReference type="Pfam" id="PF03923">
    <property type="entry name" value="Lipoprotein_16"/>
    <property type="match status" value="1"/>
</dbReference>